<accession>A0A1Z2SHB8</accession>
<protein>
    <recommendedName>
        <fullName evidence="3">Serine/threonine protein kinase</fullName>
    </recommendedName>
</protein>
<dbReference type="SUPFAM" id="SSF56112">
    <property type="entry name" value="Protein kinase-like (PK-like)"/>
    <property type="match status" value="1"/>
</dbReference>
<dbReference type="EMBL" id="CP018835">
    <property type="protein sequence ID" value="ASA56562.1"/>
    <property type="molecule type" value="Genomic_DNA"/>
</dbReference>
<dbReference type="AlphaFoldDB" id="A0A1Z2SHB8"/>
<dbReference type="Proteomes" id="UP000196708">
    <property type="component" value="Chromosome 1"/>
</dbReference>
<organism evidence="1 2">
    <name type="scientific">Vibrio gazogenes</name>
    <dbReference type="NCBI Taxonomy" id="687"/>
    <lineage>
        <taxon>Bacteria</taxon>
        <taxon>Pseudomonadati</taxon>
        <taxon>Pseudomonadota</taxon>
        <taxon>Gammaproteobacteria</taxon>
        <taxon>Vibrionales</taxon>
        <taxon>Vibrionaceae</taxon>
        <taxon>Vibrio</taxon>
    </lineage>
</organism>
<dbReference type="OrthoDB" id="5564772at2"/>
<dbReference type="KEGG" id="vga:BSQ33_13260"/>
<gene>
    <name evidence="1" type="ORF">BSQ33_13260</name>
</gene>
<dbReference type="InterPro" id="IPR011009">
    <property type="entry name" value="Kinase-like_dom_sf"/>
</dbReference>
<reference evidence="1 2" key="1">
    <citation type="submission" date="2016-12" db="EMBL/GenBank/DDBJ databases">
        <authorList>
            <person name="Song W.-J."/>
            <person name="Kurnit D.M."/>
        </authorList>
    </citation>
    <scope>NUCLEOTIDE SEQUENCE [LARGE SCALE GENOMIC DNA]</scope>
    <source>
        <strain evidence="1 2">ATCC 43942</strain>
    </source>
</reference>
<evidence type="ECO:0000313" key="2">
    <source>
        <dbReference type="Proteomes" id="UP000196708"/>
    </source>
</evidence>
<proteinExistence type="predicted"/>
<evidence type="ECO:0000313" key="1">
    <source>
        <dbReference type="EMBL" id="ASA56562.1"/>
    </source>
</evidence>
<name>A0A1Z2SHB8_VIBGA</name>
<dbReference type="Gene3D" id="1.10.510.10">
    <property type="entry name" value="Transferase(Phosphotransferase) domain 1"/>
    <property type="match status" value="1"/>
</dbReference>
<dbReference type="RefSeq" id="WP_088134279.1">
    <property type="nucleotide sequence ID" value="NZ_CP018835.1"/>
</dbReference>
<evidence type="ECO:0008006" key="3">
    <source>
        <dbReference type="Google" id="ProtNLM"/>
    </source>
</evidence>
<sequence length="262" mass="30886">MLKEQCIKHIDRNINGVIKITDQKKTYWLKIGGEDKSNFIRKVSSLASKFNLFSCFQSKATMNSWSRFEHEKSVLLYLNSIGFQVPNIALEGKRFFVTSDKGLPLSQVEADRITDDILMQLFNLFIKLHNADIAHGRPALRDILIDQHNQLSLIDFEESIMHASPKLKARDIYLLLMDLCRIKQVTIEQKRRALCYWKQQVSDEYWQSLIEIHQLLRKFKPLAYGVLFFKKNNKLSRQLIETCHLLDSFYHMNSFTKIHQYK</sequence>